<dbReference type="EMBL" id="LN731588">
    <property type="protein sequence ID" value="CEP14597.1"/>
    <property type="molecule type" value="Genomic_DNA"/>
</dbReference>
<dbReference type="AlphaFoldDB" id="A0A0B7NGC9"/>
<proteinExistence type="predicted"/>
<gene>
    <name evidence="1" type="primary">PARPA_08793.1 scaffold 34807</name>
</gene>
<organism evidence="1 2">
    <name type="scientific">Parasitella parasitica</name>
    <dbReference type="NCBI Taxonomy" id="35722"/>
    <lineage>
        <taxon>Eukaryota</taxon>
        <taxon>Fungi</taxon>
        <taxon>Fungi incertae sedis</taxon>
        <taxon>Mucoromycota</taxon>
        <taxon>Mucoromycotina</taxon>
        <taxon>Mucoromycetes</taxon>
        <taxon>Mucorales</taxon>
        <taxon>Mucorineae</taxon>
        <taxon>Mucoraceae</taxon>
        <taxon>Parasitella</taxon>
    </lineage>
</organism>
<dbReference type="Proteomes" id="UP000054107">
    <property type="component" value="Unassembled WGS sequence"/>
</dbReference>
<evidence type="ECO:0000313" key="2">
    <source>
        <dbReference type="Proteomes" id="UP000054107"/>
    </source>
</evidence>
<dbReference type="OrthoDB" id="2202913at2759"/>
<name>A0A0B7NGC9_9FUNG</name>
<reference evidence="1 2" key="1">
    <citation type="submission" date="2014-09" db="EMBL/GenBank/DDBJ databases">
        <authorList>
            <person name="Ellenberger Sabrina"/>
        </authorList>
    </citation>
    <scope>NUCLEOTIDE SEQUENCE [LARGE SCALE GENOMIC DNA]</scope>
    <source>
        <strain evidence="1 2">CBS 412.66</strain>
    </source>
</reference>
<accession>A0A0B7NGC9</accession>
<sequence>MPSLTNSHPFTPSAPNDMTTADCYVRIDQFLNNNASTKSFKVEDDNHGMGMISTADANSPKYATNMRLSQSAIGNYLINNGFQCTSNDASIYTRE</sequence>
<keyword evidence="2" id="KW-1185">Reference proteome</keyword>
<protein>
    <submittedName>
        <fullName evidence="1">Uncharacterized protein</fullName>
    </submittedName>
</protein>
<evidence type="ECO:0000313" key="1">
    <source>
        <dbReference type="EMBL" id="CEP14597.1"/>
    </source>
</evidence>